<dbReference type="Pfam" id="PF10315">
    <property type="entry name" value="Aim19"/>
    <property type="match status" value="1"/>
</dbReference>
<protein>
    <submittedName>
        <fullName evidence="1">(Perigord truffle) hypothetical protein</fullName>
    </submittedName>
</protein>
<dbReference type="InParanoid" id="D5G920"/>
<organism evidence="1 2">
    <name type="scientific">Tuber melanosporum (strain Mel28)</name>
    <name type="common">Perigord black truffle</name>
    <dbReference type="NCBI Taxonomy" id="656061"/>
    <lineage>
        <taxon>Eukaryota</taxon>
        <taxon>Fungi</taxon>
        <taxon>Dikarya</taxon>
        <taxon>Ascomycota</taxon>
        <taxon>Pezizomycotina</taxon>
        <taxon>Pezizomycetes</taxon>
        <taxon>Pezizales</taxon>
        <taxon>Tuberaceae</taxon>
        <taxon>Tuber</taxon>
    </lineage>
</organism>
<dbReference type="PANTHER" id="PTHR28177">
    <property type="entry name" value="ALTERED INHERITANCE OF MITOCHONDRIA PROTEIN 19, MITOCHONDRIAL"/>
    <property type="match status" value="1"/>
</dbReference>
<dbReference type="KEGG" id="tml:GSTUM_00004950001"/>
<dbReference type="eggNOG" id="ENOG502SB57">
    <property type="taxonomic scope" value="Eukaryota"/>
</dbReference>
<dbReference type="InterPro" id="IPR019419">
    <property type="entry name" value="AIM19"/>
</dbReference>
<dbReference type="EMBL" id="FN430053">
    <property type="protein sequence ID" value="CAZ81013.1"/>
    <property type="molecule type" value="Genomic_DNA"/>
</dbReference>
<gene>
    <name evidence="1" type="ORF">GSTUM_00004950001</name>
</gene>
<dbReference type="RefSeq" id="XP_002836822.1">
    <property type="nucleotide sequence ID" value="XM_002836776.1"/>
</dbReference>
<dbReference type="Proteomes" id="UP000006911">
    <property type="component" value="Unassembled WGS sequence"/>
</dbReference>
<dbReference type="GeneID" id="9181296"/>
<sequence>MLLVYPLSRVHQLTREIKIHTLSLQSLHQMSGAIAHQAKTFLDTSGRRYAESPLPAWASSIAILYQLPDSKRLYNSRLLPRPWTVLLFSSLFAASGWMAYDNAPIDGAGTTAAWSAIYCIMNGSPRKLGKLLRFGRVAPLGTAGFVAANTITHGYYYLTVPRSKEEVEELNRLTGE</sequence>
<evidence type="ECO:0000313" key="2">
    <source>
        <dbReference type="Proteomes" id="UP000006911"/>
    </source>
</evidence>
<dbReference type="GO" id="GO:0005739">
    <property type="term" value="C:mitochondrion"/>
    <property type="evidence" value="ECO:0007669"/>
    <property type="project" value="TreeGrafter"/>
</dbReference>
<keyword evidence="2" id="KW-1185">Reference proteome</keyword>
<proteinExistence type="predicted"/>
<reference evidence="1 2" key="1">
    <citation type="journal article" date="2010" name="Nature">
        <title>Perigord black truffle genome uncovers evolutionary origins and mechanisms of symbiosis.</title>
        <authorList>
            <person name="Martin F."/>
            <person name="Kohler A."/>
            <person name="Murat C."/>
            <person name="Balestrini R."/>
            <person name="Coutinho P.M."/>
            <person name="Jaillon O."/>
            <person name="Montanini B."/>
            <person name="Morin E."/>
            <person name="Noel B."/>
            <person name="Percudani R."/>
            <person name="Porcel B."/>
            <person name="Rubini A."/>
            <person name="Amicucci A."/>
            <person name="Amselem J."/>
            <person name="Anthouard V."/>
            <person name="Arcioni S."/>
            <person name="Artiguenave F."/>
            <person name="Aury J.M."/>
            <person name="Ballario P."/>
            <person name="Bolchi A."/>
            <person name="Brenna A."/>
            <person name="Brun A."/>
            <person name="Buee M."/>
            <person name="Cantarel B."/>
            <person name="Chevalier G."/>
            <person name="Couloux A."/>
            <person name="Da Silva C."/>
            <person name="Denoeud F."/>
            <person name="Duplessis S."/>
            <person name="Ghignone S."/>
            <person name="Hilselberger B."/>
            <person name="Iotti M."/>
            <person name="Marcais B."/>
            <person name="Mello A."/>
            <person name="Miranda M."/>
            <person name="Pacioni G."/>
            <person name="Quesneville H."/>
            <person name="Riccioni C."/>
            <person name="Ruotolo R."/>
            <person name="Splivallo R."/>
            <person name="Stocchi V."/>
            <person name="Tisserant E."/>
            <person name="Viscomi A.R."/>
            <person name="Zambonelli A."/>
            <person name="Zampieri E."/>
            <person name="Henrissat B."/>
            <person name="Lebrun M.H."/>
            <person name="Paolocci F."/>
            <person name="Bonfante P."/>
            <person name="Ottonello S."/>
            <person name="Wincker P."/>
        </authorList>
    </citation>
    <scope>NUCLEOTIDE SEQUENCE [LARGE SCALE GENOMIC DNA]</scope>
    <source>
        <strain evidence="1 2">Mel28</strain>
    </source>
</reference>
<dbReference type="AlphaFoldDB" id="D5G920"/>
<dbReference type="OMA" id="RWEPESK"/>
<accession>D5G920</accession>
<dbReference type="HOGENOM" id="CLU_1526274_0_0_1"/>
<name>D5G920_TUBMM</name>
<evidence type="ECO:0000313" key="1">
    <source>
        <dbReference type="EMBL" id="CAZ81013.1"/>
    </source>
</evidence>
<dbReference type="PANTHER" id="PTHR28177:SF1">
    <property type="entry name" value="ALTERED INHERITANCE OF MITOCHONDRIA PROTEIN 19, MITOCHONDRIAL"/>
    <property type="match status" value="1"/>
</dbReference>